<evidence type="ECO:0000313" key="1">
    <source>
        <dbReference type="EMBL" id="OGZ96897.1"/>
    </source>
</evidence>
<dbReference type="Proteomes" id="UP000178574">
    <property type="component" value="Unassembled WGS sequence"/>
</dbReference>
<sequence length="91" mass="9769">MDRQLILIGILLAAALIGSAIWFSDSLPFAAPQGESQIDAEYAGVRADIARLEGITLDTAVIQNQEFRRLVAPQLPSLPTAKPGGRIPYLP</sequence>
<dbReference type="EMBL" id="MHQD01000004">
    <property type="protein sequence ID" value="OGZ96897.1"/>
    <property type="molecule type" value="Genomic_DNA"/>
</dbReference>
<evidence type="ECO:0000313" key="2">
    <source>
        <dbReference type="Proteomes" id="UP000178574"/>
    </source>
</evidence>
<proteinExistence type="predicted"/>
<name>A0A1G2KBU6_9BACT</name>
<dbReference type="AlphaFoldDB" id="A0A1G2KBU6"/>
<protein>
    <submittedName>
        <fullName evidence="1">Uncharacterized protein</fullName>
    </submittedName>
</protein>
<organism evidence="1 2">
    <name type="scientific">Candidatus Sungbacteria bacterium RIFCSPHIGHO2_01_FULL_50_25</name>
    <dbReference type="NCBI Taxonomy" id="1802265"/>
    <lineage>
        <taxon>Bacteria</taxon>
        <taxon>Candidatus Sungiibacteriota</taxon>
    </lineage>
</organism>
<accession>A0A1G2KBU6</accession>
<comment type="caution">
    <text evidence="1">The sequence shown here is derived from an EMBL/GenBank/DDBJ whole genome shotgun (WGS) entry which is preliminary data.</text>
</comment>
<gene>
    <name evidence="1" type="ORF">A2847_02725</name>
</gene>
<reference evidence="1 2" key="1">
    <citation type="journal article" date="2016" name="Nat. Commun.">
        <title>Thousands of microbial genomes shed light on interconnected biogeochemical processes in an aquifer system.</title>
        <authorList>
            <person name="Anantharaman K."/>
            <person name="Brown C.T."/>
            <person name="Hug L.A."/>
            <person name="Sharon I."/>
            <person name="Castelle C.J."/>
            <person name="Probst A.J."/>
            <person name="Thomas B.C."/>
            <person name="Singh A."/>
            <person name="Wilkins M.J."/>
            <person name="Karaoz U."/>
            <person name="Brodie E.L."/>
            <person name="Williams K.H."/>
            <person name="Hubbard S.S."/>
            <person name="Banfield J.F."/>
        </authorList>
    </citation>
    <scope>NUCLEOTIDE SEQUENCE [LARGE SCALE GENOMIC DNA]</scope>
</reference>